<dbReference type="Pfam" id="PF14529">
    <property type="entry name" value="Exo_endo_phos_2"/>
    <property type="match status" value="1"/>
</dbReference>
<proteinExistence type="predicted"/>
<dbReference type="Gene3D" id="3.60.10.10">
    <property type="entry name" value="Endonuclease/exonuclease/phosphatase"/>
    <property type="match status" value="1"/>
</dbReference>
<keyword evidence="3" id="KW-1185">Reference proteome</keyword>
<dbReference type="OrthoDB" id="410155at2759"/>
<dbReference type="Pfam" id="PF00078">
    <property type="entry name" value="RVT_1"/>
    <property type="match status" value="1"/>
</dbReference>
<sequence>MIGHGILILVSVHLLSKKELLRSDLEALFALGDAVILFGDFNSKNTNWKCNYSNRNGRKMEDLAKSLHFNIVSAALDEIDTSKLNSIPNDIVSTDDIDNAIGALTNHIRTVVESSSRTVSAKSDRRELPGDVSELTRDKNAALRRAGKYSTWENRSLACATVRRVEEEIRHRVAFPPKNDLDPITHDEVSKHIKGLKIRKAPGRNSISSKALKCFSAPLVALLVAIYNALDNTFSSMRRIRAGVPQGSRLSPVLYSAYVNDIPRPSTGFQLTLFADDTALYLRSSSIGNILPRLQRAIDELTQ</sequence>
<evidence type="ECO:0000313" key="2">
    <source>
        <dbReference type="EMBL" id="GBP71112.1"/>
    </source>
</evidence>
<dbReference type="InterPro" id="IPR000477">
    <property type="entry name" value="RT_dom"/>
</dbReference>
<comment type="caution">
    <text evidence="2">The sequence shown here is derived from an EMBL/GenBank/DDBJ whole genome shotgun (WGS) entry which is preliminary data.</text>
</comment>
<feature type="domain" description="Reverse transcriptase" evidence="1">
    <location>
        <begin position="75"/>
        <end position="303"/>
    </location>
</feature>
<dbReference type="AlphaFoldDB" id="A0A4C1Y8D6"/>
<evidence type="ECO:0000259" key="1">
    <source>
        <dbReference type="PROSITE" id="PS50878"/>
    </source>
</evidence>
<accession>A0A4C1Y8D6</accession>
<keyword evidence="2" id="KW-0548">Nucleotidyltransferase</keyword>
<organism evidence="2 3">
    <name type="scientific">Eumeta variegata</name>
    <name type="common">Bagworm moth</name>
    <name type="synonym">Eumeta japonica</name>
    <dbReference type="NCBI Taxonomy" id="151549"/>
    <lineage>
        <taxon>Eukaryota</taxon>
        <taxon>Metazoa</taxon>
        <taxon>Ecdysozoa</taxon>
        <taxon>Arthropoda</taxon>
        <taxon>Hexapoda</taxon>
        <taxon>Insecta</taxon>
        <taxon>Pterygota</taxon>
        <taxon>Neoptera</taxon>
        <taxon>Endopterygota</taxon>
        <taxon>Lepidoptera</taxon>
        <taxon>Glossata</taxon>
        <taxon>Ditrysia</taxon>
        <taxon>Tineoidea</taxon>
        <taxon>Psychidae</taxon>
        <taxon>Oiketicinae</taxon>
        <taxon>Eumeta</taxon>
    </lineage>
</organism>
<protein>
    <submittedName>
        <fullName evidence="2">Probable RNA-directed DNA polymerase from transposon BS</fullName>
    </submittedName>
</protein>
<dbReference type="InterPro" id="IPR005135">
    <property type="entry name" value="Endo/exonuclease/phosphatase"/>
</dbReference>
<name>A0A4C1Y8D6_EUMVA</name>
<dbReference type="EMBL" id="BGZK01001097">
    <property type="protein sequence ID" value="GBP71112.1"/>
    <property type="molecule type" value="Genomic_DNA"/>
</dbReference>
<gene>
    <name evidence="2" type="primary">RTase</name>
    <name evidence="2" type="ORF">EVAR_53392_1</name>
</gene>
<reference evidence="2 3" key="1">
    <citation type="journal article" date="2019" name="Commun. Biol.">
        <title>The bagworm genome reveals a unique fibroin gene that provides high tensile strength.</title>
        <authorList>
            <person name="Kono N."/>
            <person name="Nakamura H."/>
            <person name="Ohtoshi R."/>
            <person name="Tomita M."/>
            <person name="Numata K."/>
            <person name="Arakawa K."/>
        </authorList>
    </citation>
    <scope>NUCLEOTIDE SEQUENCE [LARGE SCALE GENOMIC DNA]</scope>
</reference>
<dbReference type="InterPro" id="IPR036691">
    <property type="entry name" value="Endo/exonu/phosph_ase_sf"/>
</dbReference>
<dbReference type="InterPro" id="IPR052560">
    <property type="entry name" value="RdDP_mobile_element"/>
</dbReference>
<dbReference type="PANTHER" id="PTHR36688">
    <property type="entry name" value="ENDO/EXONUCLEASE/PHOSPHATASE DOMAIN-CONTAINING PROTEIN"/>
    <property type="match status" value="1"/>
</dbReference>
<keyword evidence="2" id="KW-0808">Transferase</keyword>
<dbReference type="SUPFAM" id="SSF56219">
    <property type="entry name" value="DNase I-like"/>
    <property type="match status" value="1"/>
</dbReference>
<dbReference type="PROSITE" id="PS50878">
    <property type="entry name" value="RT_POL"/>
    <property type="match status" value="1"/>
</dbReference>
<dbReference type="Proteomes" id="UP000299102">
    <property type="component" value="Unassembled WGS sequence"/>
</dbReference>
<dbReference type="GO" id="GO:0003964">
    <property type="term" value="F:RNA-directed DNA polymerase activity"/>
    <property type="evidence" value="ECO:0007669"/>
    <property type="project" value="UniProtKB-KW"/>
</dbReference>
<keyword evidence="2" id="KW-0695">RNA-directed DNA polymerase</keyword>
<evidence type="ECO:0000313" key="3">
    <source>
        <dbReference type="Proteomes" id="UP000299102"/>
    </source>
</evidence>
<dbReference type="PANTHER" id="PTHR36688:SF1">
    <property type="entry name" value="ENDONUCLEASE_EXONUCLEASE_PHOSPHATASE DOMAIN-CONTAINING PROTEIN"/>
    <property type="match status" value="1"/>
</dbReference>